<dbReference type="RefSeq" id="WP_354011488.1">
    <property type="nucleotide sequence ID" value="NZ_JBEWTA010000002.1"/>
</dbReference>
<evidence type="ECO:0008006" key="3">
    <source>
        <dbReference type="Google" id="ProtNLM"/>
    </source>
</evidence>
<dbReference type="EMBL" id="JBEWTB010000003">
    <property type="protein sequence ID" value="MET4759537.1"/>
    <property type="molecule type" value="Genomic_DNA"/>
</dbReference>
<evidence type="ECO:0000313" key="1">
    <source>
        <dbReference type="EMBL" id="MET4759537.1"/>
    </source>
</evidence>
<gene>
    <name evidence="1" type="ORF">V5J35_004856</name>
</gene>
<reference evidence="1 2" key="1">
    <citation type="submission" date="2024-06" db="EMBL/GenBank/DDBJ databases">
        <title>Genomic Encyclopedia of Type Strains, Phase V (KMG-V): Genome sequencing to study the core and pangenomes of soil and plant-associated prokaryotes.</title>
        <authorList>
            <person name="Whitman W."/>
        </authorList>
    </citation>
    <scope>NUCLEOTIDE SEQUENCE [LARGE SCALE GENOMIC DNA]</scope>
    <source>
        <strain evidence="1 2">NE40</strain>
    </source>
</reference>
<evidence type="ECO:0000313" key="2">
    <source>
        <dbReference type="Proteomes" id="UP001549366"/>
    </source>
</evidence>
<accession>A0ABV2SP43</accession>
<proteinExistence type="predicted"/>
<dbReference type="Proteomes" id="UP001549366">
    <property type="component" value="Unassembled WGS sequence"/>
</dbReference>
<protein>
    <recommendedName>
        <fullName evidence="3">Transposase zinc-ribbon domain-containing protein</fullName>
    </recommendedName>
</protein>
<sequence>MPKVRAGRCPTCKAVQSAKHNPSEMFLCSGCNEVLLVKPDCQLQIAPTKAAEAAGLMKKLCRSRVATRNAKVEASFGAWVHNVMSRRLHA</sequence>
<keyword evidence="2" id="KW-1185">Reference proteome</keyword>
<organism evidence="1 2">
    <name type="scientific">Endozoicomonas lisbonensis</name>
    <dbReference type="NCBI Taxonomy" id="3120522"/>
    <lineage>
        <taxon>Bacteria</taxon>
        <taxon>Pseudomonadati</taxon>
        <taxon>Pseudomonadota</taxon>
        <taxon>Gammaproteobacteria</taxon>
        <taxon>Oceanospirillales</taxon>
        <taxon>Endozoicomonadaceae</taxon>
        <taxon>Endozoicomonas</taxon>
    </lineage>
</organism>
<name>A0ABV2SP43_9GAMM</name>
<comment type="caution">
    <text evidence="1">The sequence shown here is derived from an EMBL/GenBank/DDBJ whole genome shotgun (WGS) entry which is preliminary data.</text>
</comment>